<keyword evidence="3" id="KW-0808">Transferase</keyword>
<name>A0A4R4RDT6_9ACTN</name>
<dbReference type="GO" id="GO:1990189">
    <property type="term" value="F:protein N-terminal-serine acetyltransferase activity"/>
    <property type="evidence" value="ECO:0007669"/>
    <property type="project" value="TreeGrafter"/>
</dbReference>
<dbReference type="InterPro" id="IPR051908">
    <property type="entry name" value="Ribosomal_N-acetyltransferase"/>
</dbReference>
<accession>A0A4R4RDT6</accession>
<dbReference type="InterPro" id="IPR016181">
    <property type="entry name" value="Acyl_CoA_acyltransferase"/>
</dbReference>
<dbReference type="AlphaFoldDB" id="A0A4R4RDT6"/>
<feature type="domain" description="N-acetyltransferase" evidence="2">
    <location>
        <begin position="18"/>
        <end position="180"/>
    </location>
</feature>
<keyword evidence="4" id="KW-1185">Reference proteome</keyword>
<dbReference type="Pfam" id="PF13302">
    <property type="entry name" value="Acetyltransf_3"/>
    <property type="match status" value="1"/>
</dbReference>
<dbReference type="GO" id="GO:0005737">
    <property type="term" value="C:cytoplasm"/>
    <property type="evidence" value="ECO:0007669"/>
    <property type="project" value="TreeGrafter"/>
</dbReference>
<dbReference type="Proteomes" id="UP000295621">
    <property type="component" value="Unassembled WGS sequence"/>
</dbReference>
<feature type="compositionally biased region" description="Polar residues" evidence="1">
    <location>
        <begin position="201"/>
        <end position="213"/>
    </location>
</feature>
<dbReference type="GO" id="GO:0008999">
    <property type="term" value="F:protein-N-terminal-alanine acetyltransferase activity"/>
    <property type="evidence" value="ECO:0007669"/>
    <property type="project" value="TreeGrafter"/>
</dbReference>
<reference evidence="3 4" key="1">
    <citation type="submission" date="2019-02" db="EMBL/GenBank/DDBJ databases">
        <title>Draft genome sequences of novel Actinobacteria.</title>
        <authorList>
            <person name="Sahin N."/>
            <person name="Ay H."/>
            <person name="Saygin H."/>
        </authorList>
    </citation>
    <scope>NUCLEOTIDE SEQUENCE [LARGE SCALE GENOMIC DNA]</scope>
    <source>
        <strain evidence="3 4">KC603</strain>
    </source>
</reference>
<evidence type="ECO:0000313" key="4">
    <source>
        <dbReference type="Proteomes" id="UP000295621"/>
    </source>
</evidence>
<evidence type="ECO:0000313" key="3">
    <source>
        <dbReference type="EMBL" id="TDC46553.1"/>
    </source>
</evidence>
<dbReference type="RefSeq" id="WP_131988140.1">
    <property type="nucleotide sequence ID" value="NZ_SMKL01000095.1"/>
</dbReference>
<proteinExistence type="predicted"/>
<organism evidence="3 4">
    <name type="scientific">Jiangella ureilytica</name>
    <dbReference type="NCBI Taxonomy" id="2530374"/>
    <lineage>
        <taxon>Bacteria</taxon>
        <taxon>Bacillati</taxon>
        <taxon>Actinomycetota</taxon>
        <taxon>Actinomycetes</taxon>
        <taxon>Jiangellales</taxon>
        <taxon>Jiangellaceae</taxon>
        <taxon>Jiangella</taxon>
    </lineage>
</organism>
<dbReference type="InterPro" id="IPR000182">
    <property type="entry name" value="GNAT_dom"/>
</dbReference>
<dbReference type="PANTHER" id="PTHR43441">
    <property type="entry name" value="RIBOSOMAL-PROTEIN-SERINE ACETYLTRANSFERASE"/>
    <property type="match status" value="1"/>
</dbReference>
<gene>
    <name evidence="3" type="ORF">E1212_26610</name>
</gene>
<dbReference type="OrthoDB" id="9814648at2"/>
<feature type="region of interest" description="Disordered" evidence="1">
    <location>
        <begin position="185"/>
        <end position="213"/>
    </location>
</feature>
<sequence>MINAAAVAATPTLTGERIRLVPLGPQHSDAVFESLSDPESARLTGTHRTFTRAEIDAYCASRAEQDDRLDWAIEDAVTGRYAGGISVNDIDADNETGGFRIDLVESYRGRGIGPEAVALMLGYLFDEVGLHRVGLEVYAFNPRAQRSYEKAGFVVEGRLPEALLWDGERVDTILMGQLRSDWQARRARRAGQTGDERGPEASSTSSVQRARPG</sequence>
<dbReference type="SUPFAM" id="SSF55729">
    <property type="entry name" value="Acyl-CoA N-acyltransferases (Nat)"/>
    <property type="match status" value="1"/>
</dbReference>
<comment type="caution">
    <text evidence="3">The sequence shown here is derived from an EMBL/GenBank/DDBJ whole genome shotgun (WGS) entry which is preliminary data.</text>
</comment>
<evidence type="ECO:0000256" key="1">
    <source>
        <dbReference type="SAM" id="MobiDB-lite"/>
    </source>
</evidence>
<dbReference type="PANTHER" id="PTHR43441:SF2">
    <property type="entry name" value="FAMILY ACETYLTRANSFERASE, PUTATIVE (AFU_ORTHOLOGUE AFUA_7G00850)-RELATED"/>
    <property type="match status" value="1"/>
</dbReference>
<dbReference type="PROSITE" id="PS51186">
    <property type="entry name" value="GNAT"/>
    <property type="match status" value="1"/>
</dbReference>
<protein>
    <submittedName>
        <fullName evidence="3">N-acetyltransferase</fullName>
    </submittedName>
</protein>
<evidence type="ECO:0000259" key="2">
    <source>
        <dbReference type="PROSITE" id="PS51186"/>
    </source>
</evidence>
<dbReference type="Gene3D" id="3.40.630.30">
    <property type="match status" value="1"/>
</dbReference>
<dbReference type="EMBL" id="SMKL01000095">
    <property type="protein sequence ID" value="TDC46553.1"/>
    <property type="molecule type" value="Genomic_DNA"/>
</dbReference>